<name>A0AA39K9W1_ARMTA</name>
<comment type="caution">
    <text evidence="1">The sequence shown here is derived from an EMBL/GenBank/DDBJ whole genome shotgun (WGS) entry which is preliminary data.</text>
</comment>
<sequence>MITTRPPTCPCPQCGFASSEKPLPNGISPARLQVFFDCNDAPVGAERAELEAVVCEGEHYLALLQQRISQTRDTLESLLEEQKRAVKHISDSKLVLNPVRRLPSEILSHIFLSCILPDSELLRSSDGEEDASLLDSLNITDSPWNVSYVSSQWRHAALATAKLWSFIRLQLHRYKSHAASLFRLGTYLERSGTQQLTVAIESEEDMSDHPILPVILSASPRWKKLFVGLPFSAFRIFNNISGSLSALTWLGIYMDSEPDTGTEPISMIEAFRFAPQLQELKIVEWDWGTNFHDLFHLPWEHITEASTQGNNMQALAVLQRAPNLVSALFSADVDFLSDTPSELCWHAHLQVLDVTTGTGSSPEFIVELFERLALPGLLELRIALSGTEEEIVLPEFTSETAPILEDLCIQIDDSNTLDSETLACLLKHTPLLTDLKVSARVTTDNVFLQLGRKRDISRLVPLLRSIDLTGSTFEFEDASNIIIGMVASRTEPAEGCVSLQTLILDEPFFFEDDDLSARWERLGQDGLDIQYSG</sequence>
<dbReference type="RefSeq" id="XP_060329581.1">
    <property type="nucleotide sequence ID" value="XM_060473430.1"/>
</dbReference>
<accession>A0AA39K9W1</accession>
<keyword evidence="2" id="KW-1185">Reference proteome</keyword>
<organism evidence="1 2">
    <name type="scientific">Armillaria tabescens</name>
    <name type="common">Ringless honey mushroom</name>
    <name type="synonym">Agaricus tabescens</name>
    <dbReference type="NCBI Taxonomy" id="1929756"/>
    <lineage>
        <taxon>Eukaryota</taxon>
        <taxon>Fungi</taxon>
        <taxon>Dikarya</taxon>
        <taxon>Basidiomycota</taxon>
        <taxon>Agaricomycotina</taxon>
        <taxon>Agaricomycetes</taxon>
        <taxon>Agaricomycetidae</taxon>
        <taxon>Agaricales</taxon>
        <taxon>Marasmiineae</taxon>
        <taxon>Physalacriaceae</taxon>
        <taxon>Desarmillaria</taxon>
    </lineage>
</organism>
<evidence type="ECO:0000313" key="2">
    <source>
        <dbReference type="Proteomes" id="UP001175211"/>
    </source>
</evidence>
<gene>
    <name evidence="1" type="ORF">EV420DRAFT_1549810</name>
</gene>
<reference evidence="1" key="1">
    <citation type="submission" date="2023-06" db="EMBL/GenBank/DDBJ databases">
        <authorList>
            <consortium name="Lawrence Berkeley National Laboratory"/>
            <person name="Ahrendt S."/>
            <person name="Sahu N."/>
            <person name="Indic B."/>
            <person name="Wong-Bajracharya J."/>
            <person name="Merenyi Z."/>
            <person name="Ke H.-M."/>
            <person name="Monk M."/>
            <person name="Kocsube S."/>
            <person name="Drula E."/>
            <person name="Lipzen A."/>
            <person name="Balint B."/>
            <person name="Henrissat B."/>
            <person name="Andreopoulos B."/>
            <person name="Martin F.M."/>
            <person name="Harder C.B."/>
            <person name="Rigling D."/>
            <person name="Ford K.L."/>
            <person name="Foster G.D."/>
            <person name="Pangilinan J."/>
            <person name="Papanicolaou A."/>
            <person name="Barry K."/>
            <person name="LaButti K."/>
            <person name="Viragh M."/>
            <person name="Koriabine M."/>
            <person name="Yan M."/>
            <person name="Riley R."/>
            <person name="Champramary S."/>
            <person name="Plett K.L."/>
            <person name="Tsai I.J."/>
            <person name="Slot J."/>
            <person name="Sipos G."/>
            <person name="Plett J."/>
            <person name="Nagy L.G."/>
            <person name="Grigoriev I.V."/>
        </authorList>
    </citation>
    <scope>NUCLEOTIDE SEQUENCE</scope>
    <source>
        <strain evidence="1">CCBAS 213</strain>
    </source>
</reference>
<protein>
    <recommendedName>
        <fullName evidence="3">F-box domain-containing protein</fullName>
    </recommendedName>
</protein>
<dbReference type="Gene3D" id="3.80.10.10">
    <property type="entry name" value="Ribonuclease Inhibitor"/>
    <property type="match status" value="1"/>
</dbReference>
<evidence type="ECO:0000313" key="1">
    <source>
        <dbReference type="EMBL" id="KAK0457266.1"/>
    </source>
</evidence>
<dbReference type="InterPro" id="IPR032675">
    <property type="entry name" value="LRR_dom_sf"/>
</dbReference>
<dbReference type="AlphaFoldDB" id="A0AA39K9W1"/>
<dbReference type="Proteomes" id="UP001175211">
    <property type="component" value="Unassembled WGS sequence"/>
</dbReference>
<dbReference type="GeneID" id="85356978"/>
<proteinExistence type="predicted"/>
<evidence type="ECO:0008006" key="3">
    <source>
        <dbReference type="Google" id="ProtNLM"/>
    </source>
</evidence>
<dbReference type="EMBL" id="JAUEPS010000022">
    <property type="protein sequence ID" value="KAK0457266.1"/>
    <property type="molecule type" value="Genomic_DNA"/>
</dbReference>